<comment type="caution">
    <text evidence="3">The sequence shown here is derived from an EMBL/GenBank/DDBJ whole genome shotgun (WGS) entry which is preliminary data.</text>
</comment>
<dbReference type="AlphaFoldDB" id="A0A402C319"/>
<keyword evidence="1 3" id="KW-0378">Hydrolase</keyword>
<dbReference type="InterPro" id="IPR000073">
    <property type="entry name" value="AB_hydrolase_1"/>
</dbReference>
<dbReference type="InterPro" id="IPR029058">
    <property type="entry name" value="AB_hydrolase_fold"/>
</dbReference>
<sequence length="279" mass="29070">MATINGTELHYVSAGVAGSPILLVHGFPESWWTFHKVIPLLAETHRVCAVDLRGFGDSSNADGEYGSATSAEDLHQLIAHLGLGPVHLTGQDIAGSTVFRLAATHPEDVLSLTGIEMGLAGFGLEGLADVTHGGSWHIGVLAAPGIPEMLLVGREREFLGDWAFPGMTAVQGSITDEDVAEFARVYARPNGWRGAIGLYTSMLSEGEDLRALAASAPLSVPTLTVGGFGGPFTENTVNQVSASPAKSVVLEGVGHYVALEAPEAFANAVLKFVGDVDGK</sequence>
<dbReference type="EMBL" id="BHYM01000013">
    <property type="protein sequence ID" value="GCE37952.1"/>
    <property type="molecule type" value="Genomic_DNA"/>
</dbReference>
<evidence type="ECO:0000259" key="2">
    <source>
        <dbReference type="Pfam" id="PF00561"/>
    </source>
</evidence>
<organism evidence="3 4">
    <name type="scientific">Rhodococcus wratislaviensis</name>
    <name type="common">Tsukamurella wratislaviensis</name>
    <dbReference type="NCBI Taxonomy" id="44752"/>
    <lineage>
        <taxon>Bacteria</taxon>
        <taxon>Bacillati</taxon>
        <taxon>Actinomycetota</taxon>
        <taxon>Actinomycetes</taxon>
        <taxon>Mycobacteriales</taxon>
        <taxon>Nocardiaceae</taxon>
        <taxon>Rhodococcus</taxon>
    </lineage>
</organism>
<dbReference type="GO" id="GO:0016787">
    <property type="term" value="F:hydrolase activity"/>
    <property type="evidence" value="ECO:0007669"/>
    <property type="project" value="UniProtKB-KW"/>
</dbReference>
<keyword evidence="4" id="KW-1185">Reference proteome</keyword>
<name>A0A402C319_RHOWR</name>
<evidence type="ECO:0000313" key="3">
    <source>
        <dbReference type="EMBL" id="GCE37952.1"/>
    </source>
</evidence>
<evidence type="ECO:0000256" key="1">
    <source>
        <dbReference type="ARBA" id="ARBA00022801"/>
    </source>
</evidence>
<accession>A0A402C319</accession>
<dbReference type="InterPro" id="IPR000639">
    <property type="entry name" value="Epox_hydrolase-like"/>
</dbReference>
<dbReference type="PRINTS" id="PR00412">
    <property type="entry name" value="EPOXHYDRLASE"/>
</dbReference>
<proteinExistence type="predicted"/>
<dbReference type="Proteomes" id="UP000287519">
    <property type="component" value="Unassembled WGS sequence"/>
</dbReference>
<dbReference type="OrthoDB" id="3507586at2"/>
<dbReference type="Gene3D" id="3.40.50.1820">
    <property type="entry name" value="alpha/beta hydrolase"/>
    <property type="match status" value="1"/>
</dbReference>
<gene>
    <name evidence="3" type="ORF">Rhow_000836</name>
</gene>
<evidence type="ECO:0000313" key="4">
    <source>
        <dbReference type="Proteomes" id="UP000287519"/>
    </source>
</evidence>
<dbReference type="Pfam" id="PF00561">
    <property type="entry name" value="Abhydrolase_1"/>
    <property type="match status" value="1"/>
</dbReference>
<dbReference type="SUPFAM" id="SSF53474">
    <property type="entry name" value="alpha/beta-Hydrolases"/>
    <property type="match status" value="1"/>
</dbReference>
<dbReference type="PANTHER" id="PTHR43329">
    <property type="entry name" value="EPOXIDE HYDROLASE"/>
    <property type="match status" value="1"/>
</dbReference>
<reference evidence="3 4" key="1">
    <citation type="submission" date="2018-11" db="EMBL/GenBank/DDBJ databases">
        <title>Microbial catabolism of amino acid.</title>
        <authorList>
            <person name="Hibi M."/>
            <person name="Ogawa J."/>
        </authorList>
    </citation>
    <scope>NUCLEOTIDE SEQUENCE [LARGE SCALE GENOMIC DNA]</scope>
    <source>
        <strain evidence="3 4">C31-06</strain>
    </source>
</reference>
<feature type="domain" description="AB hydrolase-1" evidence="2">
    <location>
        <begin position="20"/>
        <end position="115"/>
    </location>
</feature>
<protein>
    <submittedName>
        <fullName evidence="3">Epoxide hydrolase</fullName>
    </submittedName>
</protein>